<keyword evidence="4 7" id="KW-0812">Transmembrane</keyword>
<dbReference type="PANTHER" id="PTHR22926">
    <property type="entry name" value="PHOSPHO-N-ACETYLMURAMOYL-PENTAPEPTIDE-TRANSFERASE"/>
    <property type="match status" value="1"/>
</dbReference>
<evidence type="ECO:0000256" key="4">
    <source>
        <dbReference type="ARBA" id="ARBA00022692"/>
    </source>
</evidence>
<protein>
    <submittedName>
        <fullName evidence="8">UDP-GlcNAc:undecaprenyl-phosphate GlcNAc-1-phosphate transferase</fullName>
        <ecNumber evidence="8">2.7.8.33</ecNumber>
    </submittedName>
</protein>
<comment type="subcellular location">
    <subcellularLocation>
        <location evidence="1">Cell membrane</location>
        <topology evidence="1">Multi-pass membrane protein</topology>
    </subcellularLocation>
</comment>
<feature type="transmembrane region" description="Helical" evidence="7">
    <location>
        <begin position="165"/>
        <end position="183"/>
    </location>
</feature>
<evidence type="ECO:0000256" key="7">
    <source>
        <dbReference type="SAM" id="Phobius"/>
    </source>
</evidence>
<evidence type="ECO:0000256" key="3">
    <source>
        <dbReference type="ARBA" id="ARBA00022679"/>
    </source>
</evidence>
<dbReference type="GO" id="GO:0036380">
    <property type="term" value="F:UDP-N-acetylglucosamine-undecaprenyl-phosphate N-acetylglucosaminephosphotransferase activity"/>
    <property type="evidence" value="ECO:0007669"/>
    <property type="project" value="UniProtKB-EC"/>
</dbReference>
<evidence type="ECO:0000256" key="6">
    <source>
        <dbReference type="ARBA" id="ARBA00023136"/>
    </source>
</evidence>
<evidence type="ECO:0000313" key="9">
    <source>
        <dbReference type="Proteomes" id="UP001519343"/>
    </source>
</evidence>
<keyword evidence="3 8" id="KW-0808">Transferase</keyword>
<dbReference type="Pfam" id="PF00953">
    <property type="entry name" value="Glycos_transf_4"/>
    <property type="match status" value="1"/>
</dbReference>
<evidence type="ECO:0000313" key="8">
    <source>
        <dbReference type="EMBL" id="MBP1930092.1"/>
    </source>
</evidence>
<feature type="transmembrane region" description="Helical" evidence="7">
    <location>
        <begin position="140"/>
        <end position="159"/>
    </location>
</feature>
<keyword evidence="6 7" id="KW-0472">Membrane</keyword>
<dbReference type="PANTHER" id="PTHR22926:SF3">
    <property type="entry name" value="UNDECAPRENYL-PHOSPHATE ALPHA-N-ACETYLGLUCOSAMINYL 1-PHOSPHATE TRANSFERASE"/>
    <property type="match status" value="1"/>
</dbReference>
<feature type="transmembrane region" description="Helical" evidence="7">
    <location>
        <begin position="104"/>
        <end position="128"/>
    </location>
</feature>
<feature type="transmembrane region" description="Helical" evidence="7">
    <location>
        <begin position="190"/>
        <end position="208"/>
    </location>
</feature>
<dbReference type="InterPro" id="IPR000715">
    <property type="entry name" value="Glycosyl_transferase_4"/>
</dbReference>
<gene>
    <name evidence="8" type="ORF">J2Z37_000079</name>
</gene>
<dbReference type="RefSeq" id="WP_209807810.1">
    <property type="nucleotide sequence ID" value="NZ_JAGGKT010000001.1"/>
</dbReference>
<keyword evidence="5 7" id="KW-1133">Transmembrane helix</keyword>
<keyword evidence="2" id="KW-1003">Cell membrane</keyword>
<evidence type="ECO:0000256" key="1">
    <source>
        <dbReference type="ARBA" id="ARBA00004651"/>
    </source>
</evidence>
<evidence type="ECO:0000256" key="5">
    <source>
        <dbReference type="ARBA" id="ARBA00022989"/>
    </source>
</evidence>
<reference evidence="8 9" key="1">
    <citation type="submission" date="2021-03" db="EMBL/GenBank/DDBJ databases">
        <title>Genomic Encyclopedia of Type Strains, Phase IV (KMG-IV): sequencing the most valuable type-strain genomes for metagenomic binning, comparative biology and taxonomic classification.</title>
        <authorList>
            <person name="Goeker M."/>
        </authorList>
    </citation>
    <scope>NUCLEOTIDE SEQUENCE [LARGE SCALE GENOMIC DNA]</scope>
    <source>
        <strain evidence="8 9">DSM 24738</strain>
    </source>
</reference>
<dbReference type="CDD" id="cd06853">
    <property type="entry name" value="GT_WecA_like"/>
    <property type="match status" value="1"/>
</dbReference>
<feature type="transmembrane region" description="Helical" evidence="7">
    <location>
        <begin position="214"/>
        <end position="234"/>
    </location>
</feature>
<comment type="caution">
    <text evidence="8">The sequence shown here is derived from an EMBL/GenBank/DDBJ whole genome shotgun (WGS) entry which is preliminary data.</text>
</comment>
<feature type="transmembrane region" description="Helical" evidence="7">
    <location>
        <begin position="241"/>
        <end position="263"/>
    </location>
</feature>
<sequence>MIVYLVVCLFAFFVVYLLIPVTKRWAVQFGVVDRPNARKIHQYPIPLSGGVAIYIGTILTLFLFFARTSLHYVLTWGGLMLILVGLIDDWYKSKGKDFPAWPKLIGQVAAAGLAYVMGIQFFGIGHFWSGQGLLIFPEPLALFMTIIWIVAFINMINFLDGVDGLASGITTIASVTLFFISIFKLQYDVAALSVIMIGASLAFLRHNFYPASIFLGDAGSMFLGYMLGVISLYGTMKSATFIALLITILVLGVPIFDTAQVIISRLVVGTPIYKADRRHVHHRLLRTGLTQRQTVVVIYAIGLIFSLLALSILFFVE</sequence>
<evidence type="ECO:0000256" key="2">
    <source>
        <dbReference type="ARBA" id="ARBA00022475"/>
    </source>
</evidence>
<accession>A0ABS4GIL3</accession>
<feature type="transmembrane region" description="Helical" evidence="7">
    <location>
        <begin position="296"/>
        <end position="316"/>
    </location>
</feature>
<feature type="transmembrane region" description="Helical" evidence="7">
    <location>
        <begin position="73"/>
        <end position="92"/>
    </location>
</feature>
<keyword evidence="9" id="KW-1185">Reference proteome</keyword>
<dbReference type="EC" id="2.7.8.33" evidence="8"/>
<name>A0ABS4GIL3_9BACL</name>
<dbReference type="EMBL" id="JAGGKT010000001">
    <property type="protein sequence ID" value="MBP1930092.1"/>
    <property type="molecule type" value="Genomic_DNA"/>
</dbReference>
<proteinExistence type="predicted"/>
<feature type="transmembrane region" description="Helical" evidence="7">
    <location>
        <begin position="45"/>
        <end position="66"/>
    </location>
</feature>
<organism evidence="8 9">
    <name type="scientific">Ammoniphilus resinae</name>
    <dbReference type="NCBI Taxonomy" id="861532"/>
    <lineage>
        <taxon>Bacteria</taxon>
        <taxon>Bacillati</taxon>
        <taxon>Bacillota</taxon>
        <taxon>Bacilli</taxon>
        <taxon>Bacillales</taxon>
        <taxon>Paenibacillaceae</taxon>
        <taxon>Aneurinibacillus group</taxon>
        <taxon>Ammoniphilus</taxon>
    </lineage>
</organism>
<dbReference type="Proteomes" id="UP001519343">
    <property type="component" value="Unassembled WGS sequence"/>
</dbReference>